<dbReference type="AlphaFoldDB" id="A0AAV1SB70"/>
<dbReference type="SMART" id="SM00353">
    <property type="entry name" value="HLH"/>
    <property type="match status" value="1"/>
</dbReference>
<evidence type="ECO:0000256" key="4">
    <source>
        <dbReference type="ARBA" id="ARBA00023242"/>
    </source>
</evidence>
<proteinExistence type="predicted"/>
<dbReference type="FunFam" id="4.10.280.10:FF:000002">
    <property type="entry name" value="Basic helix-loop-helix transcription factor"/>
    <property type="match status" value="1"/>
</dbReference>
<dbReference type="Proteomes" id="UP001314170">
    <property type="component" value="Unassembled WGS sequence"/>
</dbReference>
<dbReference type="SUPFAM" id="SSF47459">
    <property type="entry name" value="HLH, helix-loop-helix DNA-binding domain"/>
    <property type="match status" value="1"/>
</dbReference>
<dbReference type="PROSITE" id="PS50888">
    <property type="entry name" value="BHLH"/>
    <property type="match status" value="1"/>
</dbReference>
<sequence>MDGSGDSNANLGYQKRVESVMNCPSSGINTNPFYVSAWDPVVSLSQPGNFGGSSMLSQSEFSNSPFPIVMENPGISNTSHLIRYPSGSGFVELVPKFPGFGSGNFSEMVGSLGLTECGQIANAGCPPNYNKEANNERSIANGPQHREDQQLSEEATIGASPNGKRRKRVTESKSPIDPNKNADGEVQQDPSGESSDIAKELDEKKQKTEQNPGANLRGKQAAKQTKDSPQSGEAPKENYIHVRARRGQATNSHSLAERVRREKISERMRMLQELVPGCNKITGKAVMLDEIINYVQSLQQQVEFLSMKLATVNPELPVDVERILSKDVSKVYVILHSRGGNAAILGFSPGINSHPYSHGIFQPGISVIPNSNPQFSPAPHVSEGSLQMFYRYIAHLLVSFPPSSLMGLLPVEKFEQELKTNRKSIAIKMGGEEMNRSKDNTWPSPNRPPPYQEKSEDMKLWGVVIFGLIGATATTYAVKSLDMYGAYWSDICGGLLTRCMLRSKSTWKGGTGTGRSFRTYFQEEAWKNYNRRMQEAYEEEMERVVSFCLVNLSF</sequence>
<dbReference type="GO" id="GO:0003700">
    <property type="term" value="F:DNA-binding transcription factor activity"/>
    <property type="evidence" value="ECO:0007669"/>
    <property type="project" value="TreeGrafter"/>
</dbReference>
<dbReference type="PANTHER" id="PTHR12565:SF312">
    <property type="entry name" value="TRANSCRIPTION FACTOR BHLH74"/>
    <property type="match status" value="1"/>
</dbReference>
<dbReference type="InterPro" id="IPR011598">
    <property type="entry name" value="bHLH_dom"/>
</dbReference>
<keyword evidence="8" id="KW-1185">Reference proteome</keyword>
<keyword evidence="3" id="KW-0804">Transcription</keyword>
<evidence type="ECO:0000256" key="2">
    <source>
        <dbReference type="ARBA" id="ARBA00023015"/>
    </source>
</evidence>
<keyword evidence="2" id="KW-0805">Transcription regulation</keyword>
<dbReference type="GO" id="GO:0005634">
    <property type="term" value="C:nucleus"/>
    <property type="evidence" value="ECO:0007669"/>
    <property type="project" value="UniProtKB-SubCell"/>
</dbReference>
<comment type="subcellular location">
    <subcellularLocation>
        <location evidence="1">Nucleus</location>
    </subcellularLocation>
</comment>
<dbReference type="Pfam" id="PF00010">
    <property type="entry name" value="HLH"/>
    <property type="match status" value="1"/>
</dbReference>
<dbReference type="EMBL" id="CAWUPB010001173">
    <property type="protein sequence ID" value="CAK7347377.1"/>
    <property type="molecule type" value="Genomic_DNA"/>
</dbReference>
<organism evidence="7 8">
    <name type="scientific">Dovyalis caffra</name>
    <dbReference type="NCBI Taxonomy" id="77055"/>
    <lineage>
        <taxon>Eukaryota</taxon>
        <taxon>Viridiplantae</taxon>
        <taxon>Streptophyta</taxon>
        <taxon>Embryophyta</taxon>
        <taxon>Tracheophyta</taxon>
        <taxon>Spermatophyta</taxon>
        <taxon>Magnoliopsida</taxon>
        <taxon>eudicotyledons</taxon>
        <taxon>Gunneridae</taxon>
        <taxon>Pentapetalae</taxon>
        <taxon>rosids</taxon>
        <taxon>fabids</taxon>
        <taxon>Malpighiales</taxon>
        <taxon>Salicaceae</taxon>
        <taxon>Flacourtieae</taxon>
        <taxon>Dovyalis</taxon>
    </lineage>
</organism>
<evidence type="ECO:0000259" key="6">
    <source>
        <dbReference type="PROSITE" id="PS50888"/>
    </source>
</evidence>
<comment type="caution">
    <text evidence="7">The sequence shown here is derived from an EMBL/GenBank/DDBJ whole genome shotgun (WGS) entry which is preliminary data.</text>
</comment>
<feature type="region of interest" description="Disordered" evidence="5">
    <location>
        <begin position="142"/>
        <end position="236"/>
    </location>
</feature>
<evidence type="ECO:0000313" key="8">
    <source>
        <dbReference type="Proteomes" id="UP001314170"/>
    </source>
</evidence>
<dbReference type="CDD" id="cd18919">
    <property type="entry name" value="bHLH_AtBPE_like"/>
    <property type="match status" value="1"/>
</dbReference>
<dbReference type="InterPro" id="IPR036638">
    <property type="entry name" value="HLH_DNA-bd_sf"/>
</dbReference>
<feature type="compositionally biased region" description="Basic and acidic residues" evidence="5">
    <location>
        <begin position="196"/>
        <end position="208"/>
    </location>
</feature>
<protein>
    <recommendedName>
        <fullName evidence="6">BHLH domain-containing protein</fullName>
    </recommendedName>
</protein>
<keyword evidence="4" id="KW-0539">Nucleus</keyword>
<evidence type="ECO:0000313" key="7">
    <source>
        <dbReference type="EMBL" id="CAK7347377.1"/>
    </source>
</evidence>
<dbReference type="PANTHER" id="PTHR12565">
    <property type="entry name" value="STEROL REGULATORY ELEMENT-BINDING PROTEIN"/>
    <property type="match status" value="1"/>
</dbReference>
<evidence type="ECO:0000256" key="1">
    <source>
        <dbReference type="ARBA" id="ARBA00004123"/>
    </source>
</evidence>
<accession>A0AAV1SB70</accession>
<evidence type="ECO:0000256" key="5">
    <source>
        <dbReference type="SAM" id="MobiDB-lite"/>
    </source>
</evidence>
<gene>
    <name evidence="7" type="ORF">DCAF_LOCUS20061</name>
</gene>
<feature type="domain" description="BHLH" evidence="6">
    <location>
        <begin position="248"/>
        <end position="298"/>
    </location>
</feature>
<dbReference type="GO" id="GO:0046983">
    <property type="term" value="F:protein dimerization activity"/>
    <property type="evidence" value="ECO:0007669"/>
    <property type="project" value="InterPro"/>
</dbReference>
<reference evidence="7 8" key="1">
    <citation type="submission" date="2024-01" db="EMBL/GenBank/DDBJ databases">
        <authorList>
            <person name="Waweru B."/>
        </authorList>
    </citation>
    <scope>NUCLEOTIDE SEQUENCE [LARGE SCALE GENOMIC DNA]</scope>
</reference>
<dbReference type="Gene3D" id="4.10.280.10">
    <property type="entry name" value="Helix-loop-helix DNA-binding domain"/>
    <property type="match status" value="1"/>
</dbReference>
<name>A0AAV1SB70_9ROSI</name>
<dbReference type="InterPro" id="IPR024097">
    <property type="entry name" value="bHLH_ZIP_TF"/>
</dbReference>
<feature type="region of interest" description="Disordered" evidence="5">
    <location>
        <begin position="434"/>
        <end position="453"/>
    </location>
</feature>
<evidence type="ECO:0000256" key="3">
    <source>
        <dbReference type="ARBA" id="ARBA00023163"/>
    </source>
</evidence>